<sequence length="136" mass="14558">MSTKSSSSNSTDLIWFLFFIISGLAVLTTIVATDHIVGAKHGYDNCTLDSAVGNWSSGKDFIPLNLAKRYYFICGNGKCYNGTKVSVLVHLLPSPPKVAVSAHNSSLDDVVLVVPQQGFRALAVSLAMMCFGLGWA</sequence>
<keyword evidence="4" id="KW-1185">Reference proteome</keyword>
<accession>A0A540LTH2</accession>
<keyword evidence="1" id="KW-1133">Transmembrane helix</keyword>
<reference evidence="3 4" key="1">
    <citation type="journal article" date="2019" name="G3 (Bethesda)">
        <title>Sequencing of a Wild Apple (Malus baccata) Genome Unravels the Differences Between Cultivated and Wild Apple Species Regarding Disease Resistance and Cold Tolerance.</title>
        <authorList>
            <person name="Chen X."/>
        </authorList>
    </citation>
    <scope>NUCLEOTIDE SEQUENCE [LARGE SCALE GENOMIC DNA]</scope>
    <source>
        <strain evidence="4">cv. Shandingzi</strain>
        <tissue evidence="3">Leaves</tissue>
    </source>
</reference>
<evidence type="ECO:0000313" key="4">
    <source>
        <dbReference type="Proteomes" id="UP000315295"/>
    </source>
</evidence>
<dbReference type="Gene3D" id="2.60.40.420">
    <property type="entry name" value="Cupredoxins - blue copper proteins"/>
    <property type="match status" value="1"/>
</dbReference>
<evidence type="ECO:0000256" key="1">
    <source>
        <dbReference type="SAM" id="Phobius"/>
    </source>
</evidence>
<feature type="domain" description="Phytocyanin" evidence="2">
    <location>
        <begin position="39"/>
        <end position="82"/>
    </location>
</feature>
<organism evidence="3 4">
    <name type="scientific">Malus baccata</name>
    <name type="common">Siberian crab apple</name>
    <name type="synonym">Pyrus baccata</name>
    <dbReference type="NCBI Taxonomy" id="106549"/>
    <lineage>
        <taxon>Eukaryota</taxon>
        <taxon>Viridiplantae</taxon>
        <taxon>Streptophyta</taxon>
        <taxon>Embryophyta</taxon>
        <taxon>Tracheophyta</taxon>
        <taxon>Spermatophyta</taxon>
        <taxon>Magnoliopsida</taxon>
        <taxon>eudicotyledons</taxon>
        <taxon>Gunneridae</taxon>
        <taxon>Pentapetalae</taxon>
        <taxon>rosids</taxon>
        <taxon>fabids</taxon>
        <taxon>Rosales</taxon>
        <taxon>Rosaceae</taxon>
        <taxon>Amygdaloideae</taxon>
        <taxon>Maleae</taxon>
        <taxon>Malus</taxon>
    </lineage>
</organism>
<dbReference type="InterPro" id="IPR003245">
    <property type="entry name" value="Phytocyanin_dom"/>
</dbReference>
<feature type="transmembrane region" description="Helical" evidence="1">
    <location>
        <begin position="13"/>
        <end position="32"/>
    </location>
</feature>
<dbReference type="GO" id="GO:0009055">
    <property type="term" value="F:electron transfer activity"/>
    <property type="evidence" value="ECO:0007669"/>
    <property type="project" value="InterPro"/>
</dbReference>
<proteinExistence type="predicted"/>
<comment type="caution">
    <text evidence="3">The sequence shown here is derived from an EMBL/GenBank/DDBJ whole genome shotgun (WGS) entry which is preliminary data.</text>
</comment>
<evidence type="ECO:0000313" key="3">
    <source>
        <dbReference type="EMBL" id="TQD89795.1"/>
    </source>
</evidence>
<evidence type="ECO:0000259" key="2">
    <source>
        <dbReference type="Pfam" id="PF02298"/>
    </source>
</evidence>
<protein>
    <recommendedName>
        <fullName evidence="2">Phytocyanin domain-containing protein</fullName>
    </recommendedName>
</protein>
<dbReference type="SUPFAM" id="SSF49503">
    <property type="entry name" value="Cupredoxins"/>
    <property type="match status" value="1"/>
</dbReference>
<dbReference type="InterPro" id="IPR008972">
    <property type="entry name" value="Cupredoxin"/>
</dbReference>
<keyword evidence="1" id="KW-0812">Transmembrane</keyword>
<dbReference type="EMBL" id="VIEB01000470">
    <property type="protein sequence ID" value="TQD89795.1"/>
    <property type="molecule type" value="Genomic_DNA"/>
</dbReference>
<keyword evidence="1" id="KW-0472">Membrane</keyword>
<gene>
    <name evidence="3" type="ORF">C1H46_024687</name>
</gene>
<name>A0A540LTH2_MALBA</name>
<dbReference type="AlphaFoldDB" id="A0A540LTH2"/>
<dbReference type="Proteomes" id="UP000315295">
    <property type="component" value="Unassembled WGS sequence"/>
</dbReference>
<dbReference type="STRING" id="106549.A0A540LTH2"/>
<dbReference type="Pfam" id="PF02298">
    <property type="entry name" value="Cu_bind_like"/>
    <property type="match status" value="1"/>
</dbReference>